<name>A0A166U7Y2_9AGAM</name>
<evidence type="ECO:0000313" key="1">
    <source>
        <dbReference type="EMBL" id="KZP31413.1"/>
    </source>
</evidence>
<sequence length="210" mass="23568">MVLTLPTEIQAKILMELRMPKHLGVLYKTEMELKAFWDLSPDGRVMCKLNWILAETGPVNEENKSVCCPAAPLIEKLGVRCEHVLNLVRVGKLRKLKKLLLTSNVIYHDAKMHARPPFPALRNLTQITLINREHIPWRDIPYASDLPKVALAISAVAKNLTSLTLCGPLIACVLDDITMIETLQSLNLMDTRPGSQKCLDSTMGQVPWKP</sequence>
<dbReference type="Proteomes" id="UP000076532">
    <property type="component" value="Unassembled WGS sequence"/>
</dbReference>
<reference evidence="1 2" key="1">
    <citation type="journal article" date="2016" name="Mol. Biol. Evol.">
        <title>Comparative Genomics of Early-Diverging Mushroom-Forming Fungi Provides Insights into the Origins of Lignocellulose Decay Capabilities.</title>
        <authorList>
            <person name="Nagy L.G."/>
            <person name="Riley R."/>
            <person name="Tritt A."/>
            <person name="Adam C."/>
            <person name="Daum C."/>
            <person name="Floudas D."/>
            <person name="Sun H."/>
            <person name="Yadav J.S."/>
            <person name="Pangilinan J."/>
            <person name="Larsson K.H."/>
            <person name="Matsuura K."/>
            <person name="Barry K."/>
            <person name="Labutti K."/>
            <person name="Kuo R."/>
            <person name="Ohm R.A."/>
            <person name="Bhattacharya S.S."/>
            <person name="Shirouzu T."/>
            <person name="Yoshinaga Y."/>
            <person name="Martin F.M."/>
            <person name="Grigoriev I.V."/>
            <person name="Hibbett D.S."/>
        </authorList>
    </citation>
    <scope>NUCLEOTIDE SEQUENCE [LARGE SCALE GENOMIC DNA]</scope>
    <source>
        <strain evidence="1 2">CBS 109695</strain>
    </source>
</reference>
<accession>A0A166U7Y2</accession>
<protein>
    <submittedName>
        <fullName evidence="1">Uncharacterized protein</fullName>
    </submittedName>
</protein>
<dbReference type="AlphaFoldDB" id="A0A166U7Y2"/>
<proteinExistence type="predicted"/>
<gene>
    <name evidence="1" type="ORF">FIBSPDRAFT_944948</name>
</gene>
<keyword evidence="2" id="KW-1185">Reference proteome</keyword>
<organism evidence="1 2">
    <name type="scientific">Athelia psychrophila</name>
    <dbReference type="NCBI Taxonomy" id="1759441"/>
    <lineage>
        <taxon>Eukaryota</taxon>
        <taxon>Fungi</taxon>
        <taxon>Dikarya</taxon>
        <taxon>Basidiomycota</taxon>
        <taxon>Agaricomycotina</taxon>
        <taxon>Agaricomycetes</taxon>
        <taxon>Agaricomycetidae</taxon>
        <taxon>Atheliales</taxon>
        <taxon>Atheliaceae</taxon>
        <taxon>Athelia</taxon>
    </lineage>
</organism>
<evidence type="ECO:0000313" key="2">
    <source>
        <dbReference type="Proteomes" id="UP000076532"/>
    </source>
</evidence>
<dbReference type="EMBL" id="KV417489">
    <property type="protein sequence ID" value="KZP31413.1"/>
    <property type="molecule type" value="Genomic_DNA"/>
</dbReference>